<dbReference type="RefSeq" id="WP_187082642.1">
    <property type="nucleotide sequence ID" value="NZ_JACORU010000006.1"/>
</dbReference>
<comment type="caution">
    <text evidence="1">The sequence shown here is derived from an EMBL/GenBank/DDBJ whole genome shotgun (WGS) entry which is preliminary data.</text>
</comment>
<proteinExistence type="predicted"/>
<evidence type="ECO:0000313" key="2">
    <source>
        <dbReference type="Proteomes" id="UP000596827"/>
    </source>
</evidence>
<dbReference type="EMBL" id="JACORU010000006">
    <property type="protein sequence ID" value="MBC5766166.1"/>
    <property type="molecule type" value="Genomic_DNA"/>
</dbReference>
<name>A0A923MAY6_9BURK</name>
<dbReference type="Proteomes" id="UP000596827">
    <property type="component" value="Unassembled WGS sequence"/>
</dbReference>
<evidence type="ECO:0000313" key="1">
    <source>
        <dbReference type="EMBL" id="MBC5766166.1"/>
    </source>
</evidence>
<dbReference type="AlphaFoldDB" id="A0A923MAY6"/>
<protein>
    <submittedName>
        <fullName evidence="1">Uncharacterized protein</fullName>
    </submittedName>
</protein>
<organism evidence="1 2">
    <name type="scientific">Ramlibacter albus</name>
    <dbReference type="NCBI Taxonomy" id="2079448"/>
    <lineage>
        <taxon>Bacteria</taxon>
        <taxon>Pseudomonadati</taxon>
        <taxon>Pseudomonadota</taxon>
        <taxon>Betaproteobacteria</taxon>
        <taxon>Burkholderiales</taxon>
        <taxon>Comamonadaceae</taxon>
        <taxon>Ramlibacter</taxon>
    </lineage>
</organism>
<sequence>MVIIKTLQGHRVLKDRSVPLTPRQRSAFILVDGKKTTDEILAATKAGGVTQADIDKLVELGLVEELSKSAAMHLAMEQKLQAKRSGRTPEQRFEEAWPYASMLTSSLGLMGYRLNNAVENATTYMDLLALAPKIREAVGPERFEMLDRLLND</sequence>
<reference evidence="1" key="1">
    <citation type="submission" date="2020-08" db="EMBL/GenBank/DDBJ databases">
        <title>Ramlibacter sp. GTP1 16S ribosomal RNA gene genome sequencing and assembly.</title>
        <authorList>
            <person name="Kang M."/>
        </authorList>
    </citation>
    <scope>NUCLEOTIDE SEQUENCE</scope>
    <source>
        <strain evidence="1">GTP1</strain>
    </source>
</reference>
<keyword evidence="2" id="KW-1185">Reference proteome</keyword>
<accession>A0A923MAY6</accession>
<gene>
    <name evidence="1" type="ORF">H8R02_16985</name>
</gene>